<reference evidence="1" key="1">
    <citation type="submission" date="2021-02" db="EMBL/GenBank/DDBJ databases">
        <authorList>
            <person name="Nowell W R."/>
        </authorList>
    </citation>
    <scope>NUCLEOTIDE SEQUENCE</scope>
</reference>
<proteinExistence type="predicted"/>
<accession>A0A820RQN0</accession>
<dbReference type="Proteomes" id="UP000663881">
    <property type="component" value="Unassembled WGS sequence"/>
</dbReference>
<evidence type="ECO:0000313" key="2">
    <source>
        <dbReference type="Proteomes" id="UP000663881"/>
    </source>
</evidence>
<evidence type="ECO:0000313" key="1">
    <source>
        <dbReference type="EMBL" id="CAF4440933.1"/>
    </source>
</evidence>
<dbReference type="Gene3D" id="3.40.50.1110">
    <property type="entry name" value="SGNH hydrolase"/>
    <property type="match status" value="1"/>
</dbReference>
<dbReference type="AlphaFoldDB" id="A0A820RQN0"/>
<sequence length="50" mass="5791">NEYDKDIYFVDAAPHIQLSPVDGIHFDKKAHEQFALLMNDIIKKIFNLSS</sequence>
<dbReference type="InterPro" id="IPR036514">
    <property type="entry name" value="SGNH_hydro_sf"/>
</dbReference>
<protein>
    <submittedName>
        <fullName evidence="1">Uncharacterized protein</fullName>
    </submittedName>
</protein>
<dbReference type="EMBL" id="CAJOAY010033798">
    <property type="protein sequence ID" value="CAF4440933.1"/>
    <property type="molecule type" value="Genomic_DNA"/>
</dbReference>
<gene>
    <name evidence="1" type="ORF">OKA104_LOCUS53624</name>
</gene>
<feature type="non-terminal residue" evidence="1">
    <location>
        <position position="1"/>
    </location>
</feature>
<name>A0A820RQN0_9BILA</name>
<organism evidence="1 2">
    <name type="scientific">Adineta steineri</name>
    <dbReference type="NCBI Taxonomy" id="433720"/>
    <lineage>
        <taxon>Eukaryota</taxon>
        <taxon>Metazoa</taxon>
        <taxon>Spiralia</taxon>
        <taxon>Gnathifera</taxon>
        <taxon>Rotifera</taxon>
        <taxon>Eurotatoria</taxon>
        <taxon>Bdelloidea</taxon>
        <taxon>Adinetida</taxon>
        <taxon>Adinetidae</taxon>
        <taxon>Adineta</taxon>
    </lineage>
</organism>
<comment type="caution">
    <text evidence="1">The sequence shown here is derived from an EMBL/GenBank/DDBJ whole genome shotgun (WGS) entry which is preliminary data.</text>
</comment>